<feature type="transmembrane region" description="Helical" evidence="10">
    <location>
        <begin position="169"/>
        <end position="190"/>
    </location>
</feature>
<evidence type="ECO:0000313" key="12">
    <source>
        <dbReference type="Proteomes" id="UP001183629"/>
    </source>
</evidence>
<comment type="subcellular location">
    <subcellularLocation>
        <location evidence="1">Cell membrane</location>
        <topology evidence="1">Multi-pass membrane protein</topology>
    </subcellularLocation>
</comment>
<feature type="transmembrane region" description="Helical" evidence="10">
    <location>
        <begin position="444"/>
        <end position="468"/>
    </location>
</feature>
<dbReference type="EMBL" id="JAVDYC010000001">
    <property type="protein sequence ID" value="MDR7327509.1"/>
    <property type="molecule type" value="Genomic_DNA"/>
</dbReference>
<dbReference type="AlphaFoldDB" id="A0AAE4D029"/>
<keyword evidence="7 10" id="KW-1133">Transmembrane helix</keyword>
<organism evidence="11 12">
    <name type="scientific">Catenuloplanes niger</name>
    <dbReference type="NCBI Taxonomy" id="587534"/>
    <lineage>
        <taxon>Bacteria</taxon>
        <taxon>Bacillati</taxon>
        <taxon>Actinomycetota</taxon>
        <taxon>Actinomycetes</taxon>
        <taxon>Micromonosporales</taxon>
        <taxon>Micromonosporaceae</taxon>
        <taxon>Catenuloplanes</taxon>
    </lineage>
</organism>
<protein>
    <submittedName>
        <fullName evidence="11">Trk system potassium uptake protein TrkH</fullName>
    </submittedName>
</protein>
<dbReference type="PANTHER" id="PTHR32024">
    <property type="entry name" value="TRK SYSTEM POTASSIUM UPTAKE PROTEIN TRKG-RELATED"/>
    <property type="match status" value="1"/>
</dbReference>
<evidence type="ECO:0000256" key="8">
    <source>
        <dbReference type="ARBA" id="ARBA00023065"/>
    </source>
</evidence>
<dbReference type="PANTHER" id="PTHR32024:SF1">
    <property type="entry name" value="KTR SYSTEM POTASSIUM UPTAKE PROTEIN B"/>
    <property type="match status" value="1"/>
</dbReference>
<keyword evidence="3" id="KW-1003">Cell membrane</keyword>
<dbReference type="Proteomes" id="UP001183629">
    <property type="component" value="Unassembled WGS sequence"/>
</dbReference>
<dbReference type="Pfam" id="PF02386">
    <property type="entry name" value="TrkH"/>
    <property type="match status" value="1"/>
</dbReference>
<evidence type="ECO:0000256" key="4">
    <source>
        <dbReference type="ARBA" id="ARBA00022538"/>
    </source>
</evidence>
<feature type="transmembrane region" description="Helical" evidence="10">
    <location>
        <begin position="230"/>
        <end position="253"/>
    </location>
</feature>
<feature type="transmembrane region" description="Helical" evidence="10">
    <location>
        <begin position="115"/>
        <end position="138"/>
    </location>
</feature>
<dbReference type="InterPro" id="IPR004772">
    <property type="entry name" value="TrkH"/>
</dbReference>
<dbReference type="InterPro" id="IPR003445">
    <property type="entry name" value="Cat_transpt"/>
</dbReference>
<dbReference type="GO" id="GO:0015379">
    <property type="term" value="F:potassium:chloride symporter activity"/>
    <property type="evidence" value="ECO:0007669"/>
    <property type="project" value="InterPro"/>
</dbReference>
<keyword evidence="8" id="KW-0406">Ion transport</keyword>
<evidence type="ECO:0000256" key="7">
    <source>
        <dbReference type="ARBA" id="ARBA00022989"/>
    </source>
</evidence>
<dbReference type="NCBIfam" id="TIGR00933">
    <property type="entry name" value="2a38"/>
    <property type="match status" value="1"/>
</dbReference>
<evidence type="ECO:0000256" key="5">
    <source>
        <dbReference type="ARBA" id="ARBA00022692"/>
    </source>
</evidence>
<feature type="transmembrane region" description="Helical" evidence="10">
    <location>
        <begin position="338"/>
        <end position="366"/>
    </location>
</feature>
<evidence type="ECO:0000256" key="9">
    <source>
        <dbReference type="ARBA" id="ARBA00023136"/>
    </source>
</evidence>
<feature type="transmembrane region" description="Helical" evidence="10">
    <location>
        <begin position="390"/>
        <end position="411"/>
    </location>
</feature>
<comment type="caution">
    <text evidence="11">The sequence shown here is derived from an EMBL/GenBank/DDBJ whole genome shotgun (WGS) entry which is preliminary data.</text>
</comment>
<evidence type="ECO:0000256" key="6">
    <source>
        <dbReference type="ARBA" id="ARBA00022958"/>
    </source>
</evidence>
<evidence type="ECO:0000313" key="11">
    <source>
        <dbReference type="EMBL" id="MDR7327509.1"/>
    </source>
</evidence>
<dbReference type="RefSeq" id="WP_310424877.1">
    <property type="nucleotide sequence ID" value="NZ_JAVDYC010000001.1"/>
</dbReference>
<keyword evidence="5 10" id="KW-0812">Transmembrane</keyword>
<keyword evidence="9 10" id="KW-0472">Membrane</keyword>
<evidence type="ECO:0000256" key="1">
    <source>
        <dbReference type="ARBA" id="ARBA00004651"/>
    </source>
</evidence>
<evidence type="ECO:0000256" key="10">
    <source>
        <dbReference type="SAM" id="Phobius"/>
    </source>
</evidence>
<sequence length="485" mass="51004">MPSRAAASARFGAVFVGRAVPQRMLTGRGRAILAGSARAWRRRADRFRHPAQVITVGFGATVAAGTGLLSLPWATTADEPASLVDALFTATSAVCVTGLATVDTGTHWSPFGQTVILLLIQTGGLGIMTLATMLTLLLSRRLGLRARFLAQAETKSLSLHDVRGLVRRIVLFSLGIEALVAVVLTVRLVAGYGLAPSDALYSGVFHAVSAFNNAGFSIHADGLVRYADDAWICLTVAAAVIVGGLGFPVVFELTRGWRRPSRWSVMTRITVTLTAVLLATGTAVFTAAEWTNTRTLGALDLGDRLLAGFFASAMARTAGFNSVDIGAMRPESLLATDVLMFIGGGSAGTAGGIKVTTFGVLAFMLWSEVRGQAHVNAGRRRIPATNQRQALAIALLSVGAVVTATFTLLAVTTHTLDAVLFETISAFATVGLSTGITADLPTEAQLLLVALMFTGRIGPLTLASALALRDRDQRYELPEERTIVG</sequence>
<reference evidence="11 12" key="1">
    <citation type="submission" date="2023-07" db="EMBL/GenBank/DDBJ databases">
        <title>Sequencing the genomes of 1000 actinobacteria strains.</title>
        <authorList>
            <person name="Klenk H.-P."/>
        </authorList>
    </citation>
    <scope>NUCLEOTIDE SEQUENCE [LARGE SCALE GENOMIC DNA]</scope>
    <source>
        <strain evidence="11 12">DSM 44711</strain>
    </source>
</reference>
<gene>
    <name evidence="11" type="ORF">J2S44_007759</name>
</gene>
<keyword evidence="2" id="KW-0813">Transport</keyword>
<accession>A0AAE4D029</accession>
<feature type="transmembrane region" description="Helical" evidence="10">
    <location>
        <begin position="51"/>
        <end position="74"/>
    </location>
</feature>
<feature type="transmembrane region" description="Helical" evidence="10">
    <location>
        <begin position="265"/>
        <end position="285"/>
    </location>
</feature>
<keyword evidence="4" id="KW-0633">Potassium transport</keyword>
<keyword evidence="12" id="KW-1185">Reference proteome</keyword>
<name>A0AAE4D029_9ACTN</name>
<keyword evidence="6" id="KW-0630">Potassium</keyword>
<proteinExistence type="predicted"/>
<evidence type="ECO:0000256" key="2">
    <source>
        <dbReference type="ARBA" id="ARBA00022448"/>
    </source>
</evidence>
<evidence type="ECO:0000256" key="3">
    <source>
        <dbReference type="ARBA" id="ARBA00022475"/>
    </source>
</evidence>
<dbReference type="GO" id="GO:0005886">
    <property type="term" value="C:plasma membrane"/>
    <property type="evidence" value="ECO:0007669"/>
    <property type="project" value="UniProtKB-SubCell"/>
</dbReference>